<keyword evidence="1" id="KW-1133">Transmembrane helix</keyword>
<dbReference type="HOGENOM" id="CLU_1328690_0_0_1"/>
<protein>
    <submittedName>
        <fullName evidence="2">Uncharacterized protein</fullName>
    </submittedName>
</protein>
<dbReference type="STRING" id="431595.K3WPI9"/>
<keyword evidence="1" id="KW-0472">Membrane</keyword>
<dbReference type="AlphaFoldDB" id="K3WPI9"/>
<reference evidence="2" key="3">
    <citation type="submission" date="2015-02" db="UniProtKB">
        <authorList>
            <consortium name="EnsemblProtists"/>
        </authorList>
    </citation>
    <scope>IDENTIFICATION</scope>
    <source>
        <strain evidence="2">DAOM BR144</strain>
    </source>
</reference>
<feature type="transmembrane region" description="Helical" evidence="1">
    <location>
        <begin position="130"/>
        <end position="153"/>
    </location>
</feature>
<dbReference type="InParanoid" id="K3WPI9"/>
<keyword evidence="1" id="KW-0812">Transmembrane</keyword>
<proteinExistence type="predicted"/>
<name>K3WPI9_GLOUD</name>
<keyword evidence="3" id="KW-1185">Reference proteome</keyword>
<organism evidence="2 3">
    <name type="scientific">Globisporangium ultimum (strain ATCC 200006 / CBS 805.95 / DAOM BR144)</name>
    <name type="common">Pythium ultimum</name>
    <dbReference type="NCBI Taxonomy" id="431595"/>
    <lineage>
        <taxon>Eukaryota</taxon>
        <taxon>Sar</taxon>
        <taxon>Stramenopiles</taxon>
        <taxon>Oomycota</taxon>
        <taxon>Peronosporomycetes</taxon>
        <taxon>Pythiales</taxon>
        <taxon>Pythiaceae</taxon>
        <taxon>Globisporangium</taxon>
    </lineage>
</organism>
<sequence length="207" mass="23042">MKVFSIIILPFSMFLVIGGQYIVDTGTLASAPYTGVIIFGVGALMLMLAMLAFVGSSFEYRRLLSICCLLSFIVGTCVVGISIAYYAMRDGIQSHLVENWELIRVILPPTYQAQYDRDQFSSFMETNLKMAAFVGIISGLFLLLEAAVCMTLMHYSTLFKRQLAQDKENMKHVQAATSSPSGTKVDHVPHHVHARRQVILNLVNLKL</sequence>
<dbReference type="eggNOG" id="ENOG502RWMR">
    <property type="taxonomic scope" value="Eukaryota"/>
</dbReference>
<dbReference type="EMBL" id="GL376560">
    <property type="status" value="NOT_ANNOTATED_CDS"/>
    <property type="molecule type" value="Genomic_DNA"/>
</dbReference>
<feature type="transmembrane region" description="Helical" evidence="1">
    <location>
        <begin position="34"/>
        <end position="54"/>
    </location>
</feature>
<reference evidence="3" key="1">
    <citation type="journal article" date="2010" name="Genome Biol.">
        <title>Genome sequence of the necrotrophic plant pathogen Pythium ultimum reveals original pathogenicity mechanisms and effector repertoire.</title>
        <authorList>
            <person name="Levesque C.A."/>
            <person name="Brouwer H."/>
            <person name="Cano L."/>
            <person name="Hamilton J.P."/>
            <person name="Holt C."/>
            <person name="Huitema E."/>
            <person name="Raffaele S."/>
            <person name="Robideau G.P."/>
            <person name="Thines M."/>
            <person name="Win J."/>
            <person name="Zerillo M.M."/>
            <person name="Beakes G.W."/>
            <person name="Boore J.L."/>
            <person name="Busam D."/>
            <person name="Dumas B."/>
            <person name="Ferriera S."/>
            <person name="Fuerstenberg S.I."/>
            <person name="Gachon C.M."/>
            <person name="Gaulin E."/>
            <person name="Govers F."/>
            <person name="Grenville-Briggs L."/>
            <person name="Horner N."/>
            <person name="Hostetler J."/>
            <person name="Jiang R.H."/>
            <person name="Johnson J."/>
            <person name="Krajaejun T."/>
            <person name="Lin H."/>
            <person name="Meijer H.J."/>
            <person name="Moore B."/>
            <person name="Morris P."/>
            <person name="Phuntmart V."/>
            <person name="Puiu D."/>
            <person name="Shetty J."/>
            <person name="Stajich J.E."/>
            <person name="Tripathy S."/>
            <person name="Wawra S."/>
            <person name="van West P."/>
            <person name="Whitty B.R."/>
            <person name="Coutinho P.M."/>
            <person name="Henrissat B."/>
            <person name="Martin F."/>
            <person name="Thomas P.D."/>
            <person name="Tyler B.M."/>
            <person name="De Vries R.P."/>
            <person name="Kamoun S."/>
            <person name="Yandell M."/>
            <person name="Tisserat N."/>
            <person name="Buell C.R."/>
        </authorList>
    </citation>
    <scope>NUCLEOTIDE SEQUENCE</scope>
    <source>
        <strain evidence="3">DAOM:BR144</strain>
    </source>
</reference>
<evidence type="ECO:0000313" key="2">
    <source>
        <dbReference type="EnsemblProtists" id="PYU1_T006881"/>
    </source>
</evidence>
<dbReference type="Proteomes" id="UP000019132">
    <property type="component" value="Unassembled WGS sequence"/>
</dbReference>
<dbReference type="EnsemblProtists" id="PYU1_T006881">
    <property type="protein sequence ID" value="PYU1_T006881"/>
    <property type="gene ID" value="PYU1_G006867"/>
</dbReference>
<evidence type="ECO:0000256" key="1">
    <source>
        <dbReference type="SAM" id="Phobius"/>
    </source>
</evidence>
<feature type="transmembrane region" description="Helical" evidence="1">
    <location>
        <begin position="66"/>
        <end position="88"/>
    </location>
</feature>
<evidence type="ECO:0000313" key="3">
    <source>
        <dbReference type="Proteomes" id="UP000019132"/>
    </source>
</evidence>
<accession>K3WPI9</accession>
<dbReference type="VEuPathDB" id="FungiDB:PYU1_G006867"/>
<reference evidence="3" key="2">
    <citation type="submission" date="2010-04" db="EMBL/GenBank/DDBJ databases">
        <authorList>
            <person name="Buell R."/>
            <person name="Hamilton J."/>
            <person name="Hostetler J."/>
        </authorList>
    </citation>
    <scope>NUCLEOTIDE SEQUENCE [LARGE SCALE GENOMIC DNA]</scope>
    <source>
        <strain evidence="3">DAOM:BR144</strain>
    </source>
</reference>